<dbReference type="EMBL" id="CP018095">
    <property type="protein sequence ID" value="APF36692.1"/>
    <property type="molecule type" value="Genomic_DNA"/>
</dbReference>
<proteinExistence type="predicted"/>
<dbReference type="RefSeq" id="WP_071923372.1">
    <property type="nucleotide sequence ID" value="NZ_CP018095.1"/>
</dbReference>
<name>A0AAC9JT25_9HYPH</name>
<dbReference type="AlphaFoldDB" id="A0AAC9JT25"/>
<dbReference type="KEGG" id="cdq:BOQ54_04615"/>
<protein>
    <submittedName>
        <fullName evidence="1">Uncharacterized protein</fullName>
    </submittedName>
</protein>
<evidence type="ECO:0000313" key="1">
    <source>
        <dbReference type="EMBL" id="APF36692.1"/>
    </source>
</evidence>
<organism evidence="1 2">
    <name type="scientific">Chelatococcus daeguensis</name>
    <dbReference type="NCBI Taxonomy" id="444444"/>
    <lineage>
        <taxon>Bacteria</taxon>
        <taxon>Pseudomonadati</taxon>
        <taxon>Pseudomonadota</taxon>
        <taxon>Alphaproteobacteria</taxon>
        <taxon>Hyphomicrobiales</taxon>
        <taxon>Chelatococcaceae</taxon>
        <taxon>Chelatococcus</taxon>
    </lineage>
</organism>
<gene>
    <name evidence="1" type="ORF">BOQ54_04615</name>
</gene>
<sequence length="194" mass="20302">MFGLDARVALAIFGGLSAIAGTAVFSAVRDTRVTGVLTEFDNISKGYINFVFDTGVDITQDANVTPGVDGGTGTAGFKNLYRNANNTLNWNGPYITIATNLHPAGYGQFALRDGRIDGTWTAPPGTNPAGSIGGKWLTLSAVPCEIAGDLKRKIDGQNADGTPALPNDNGNFRYAACTPGNTVLVSYLISRLRG</sequence>
<reference evidence="1 2" key="1">
    <citation type="submission" date="2016-11" db="EMBL/GenBank/DDBJ databases">
        <title>Complete genome sequence of the aerobically denitrifying bacterium Chelatococcus daeguensis TAD1.</title>
        <authorList>
            <person name="Yang Y."/>
            <person name="Huang S."/>
            <person name="Lin E."/>
        </authorList>
    </citation>
    <scope>NUCLEOTIDE SEQUENCE [LARGE SCALE GENOMIC DNA]</scope>
    <source>
        <strain evidence="1 2">TAD1</strain>
    </source>
</reference>
<accession>A0AAC9JT25</accession>
<dbReference type="Proteomes" id="UP000182703">
    <property type="component" value="Chromosome"/>
</dbReference>
<keyword evidence="2" id="KW-1185">Reference proteome</keyword>
<evidence type="ECO:0000313" key="2">
    <source>
        <dbReference type="Proteomes" id="UP000182703"/>
    </source>
</evidence>